<name>A0ABM9BQK5_9BACL</name>
<dbReference type="PROSITE" id="PS01124">
    <property type="entry name" value="HTH_ARAC_FAMILY_2"/>
    <property type="match status" value="1"/>
</dbReference>
<feature type="domain" description="HTH araC/xylS-type" evidence="5">
    <location>
        <begin position="630"/>
        <end position="729"/>
    </location>
</feature>
<keyword evidence="3" id="KW-0804">Transcription</keyword>
<dbReference type="InterPro" id="IPR041522">
    <property type="entry name" value="CdaR_GGDEF"/>
</dbReference>
<organism evidence="6 7">
    <name type="scientific">Paenibacillus allorhizoplanae</name>
    <dbReference type="NCBI Taxonomy" id="2905648"/>
    <lineage>
        <taxon>Bacteria</taxon>
        <taxon>Bacillati</taxon>
        <taxon>Bacillota</taxon>
        <taxon>Bacilli</taxon>
        <taxon>Bacillales</taxon>
        <taxon>Paenibacillaceae</taxon>
        <taxon>Paenibacillus</taxon>
    </lineage>
</organism>
<dbReference type="PANTHER" id="PTHR43280">
    <property type="entry name" value="ARAC-FAMILY TRANSCRIPTIONAL REGULATOR"/>
    <property type="match status" value="1"/>
</dbReference>
<evidence type="ECO:0000259" key="5">
    <source>
        <dbReference type="PROSITE" id="PS01124"/>
    </source>
</evidence>
<evidence type="ECO:0000256" key="4">
    <source>
        <dbReference type="SAM" id="Phobius"/>
    </source>
</evidence>
<proteinExistence type="predicted"/>
<evidence type="ECO:0000313" key="7">
    <source>
        <dbReference type="Proteomes" id="UP000838821"/>
    </source>
</evidence>
<keyword evidence="1" id="KW-0805">Transcription regulation</keyword>
<protein>
    <submittedName>
        <fullName evidence="6">HTH-type transcriptional activator RhaR</fullName>
    </submittedName>
</protein>
<dbReference type="RefSeq" id="WP_236283906.1">
    <property type="nucleotide sequence ID" value="NZ_CAKMMW010000001.1"/>
</dbReference>
<dbReference type="SUPFAM" id="SSF46689">
    <property type="entry name" value="Homeodomain-like"/>
    <property type="match status" value="2"/>
</dbReference>
<dbReference type="PRINTS" id="PR00032">
    <property type="entry name" value="HTHARAC"/>
</dbReference>
<dbReference type="Proteomes" id="UP000838821">
    <property type="component" value="Unassembled WGS sequence"/>
</dbReference>
<dbReference type="Pfam" id="PF17853">
    <property type="entry name" value="GGDEF_2"/>
    <property type="match status" value="1"/>
</dbReference>
<sequence length="732" mass="83721">MVFQTKFPVKTMFAKFFFAYLLMLTLAIAVISIWLFHIFSNSSIRQINELSDRTLMQGQKSTEYLMNQAMQVSAQLSFDYPIIQQMNTAESDPIVENNSLKKLNDIIFINESIYSIGIYNGNNTSFLTSDYPNIDNEAIEMLNNSDPKTKIRLLPRKLKLSSGKNQEENVYSIFYYNRDKSTNAILNALIVNVKEEAIRNGINPDDRVDQGNILIVDATGKVISDPSGGEFLKDYSELGFIKKSLTESGSNSFVDTSLSGEKVLVTHSYSNQLGWHFLHVVPYQAAVVSISRLRNTVIWISLILFTFSGIASLFVSGKLSSPLRGLVETLEVMKEKSKNNLKVDYLKDILGGVKAPQVSSELEFALRVDLFKGTSILILKIDEHFDATVLEVEEVADEVHNQMRLSLLNRVFDLLQPHFSYESLVINKDVVLLINHDEAFNSHKHLVNLINRLQEQFRQTMGTSVTVAWGSYVNDAANYHASFQEALEAADYRMVYGLGSMLTYETVFANVKHEFEYPQQHLKALLEAIKLGKEELVWGALDDIFNALKDCQYELIKLSVNHLLLTVFITTELSIQDVKDDLLTNFNNAVSKLRKLETLEQMKLWFAQYILHDMQRIKEKRKHLNSDLLDRIRGFVEGCYANTELSVEMVANRFDYNPMYFGRLFKELFNQSFSEYITELRLSKSKIYLAQDHIAIKEVGTKVGFNNSSYFVTLFKKHTGMSPSEYRNKLKI</sequence>
<dbReference type="Gene3D" id="3.30.450.20">
    <property type="entry name" value="PAS domain"/>
    <property type="match status" value="1"/>
</dbReference>
<dbReference type="SMART" id="SM00342">
    <property type="entry name" value="HTH_ARAC"/>
    <property type="match status" value="1"/>
</dbReference>
<comment type="caution">
    <text evidence="6">The sequence shown here is derived from an EMBL/GenBank/DDBJ whole genome shotgun (WGS) entry which is preliminary data.</text>
</comment>
<dbReference type="InterPro" id="IPR018060">
    <property type="entry name" value="HTH_AraC"/>
</dbReference>
<accession>A0ABM9BQK5</accession>
<dbReference type="Pfam" id="PF12833">
    <property type="entry name" value="HTH_18"/>
    <property type="match status" value="1"/>
</dbReference>
<reference evidence="6" key="1">
    <citation type="submission" date="2022-01" db="EMBL/GenBank/DDBJ databases">
        <authorList>
            <person name="Criscuolo A."/>
        </authorList>
    </citation>
    <scope>NUCLEOTIDE SEQUENCE</scope>
    <source>
        <strain evidence="6">CIP111891</strain>
    </source>
</reference>
<evidence type="ECO:0000256" key="1">
    <source>
        <dbReference type="ARBA" id="ARBA00023015"/>
    </source>
</evidence>
<keyword evidence="4" id="KW-0472">Membrane</keyword>
<evidence type="ECO:0000256" key="3">
    <source>
        <dbReference type="ARBA" id="ARBA00023163"/>
    </source>
</evidence>
<evidence type="ECO:0000313" key="6">
    <source>
        <dbReference type="EMBL" id="CAH1191626.1"/>
    </source>
</evidence>
<dbReference type="Gene3D" id="1.10.10.60">
    <property type="entry name" value="Homeodomain-like"/>
    <property type="match status" value="2"/>
</dbReference>
<keyword evidence="4" id="KW-0812">Transmembrane</keyword>
<gene>
    <name evidence="6" type="primary">rhaR_4</name>
    <name evidence="6" type="ORF">PAECIP111891_00044</name>
</gene>
<dbReference type="InterPro" id="IPR020449">
    <property type="entry name" value="Tscrpt_reg_AraC-type_HTH"/>
</dbReference>
<keyword evidence="7" id="KW-1185">Reference proteome</keyword>
<keyword evidence="4" id="KW-1133">Transmembrane helix</keyword>
<evidence type="ECO:0000256" key="2">
    <source>
        <dbReference type="ARBA" id="ARBA00023125"/>
    </source>
</evidence>
<dbReference type="PROSITE" id="PS00041">
    <property type="entry name" value="HTH_ARAC_FAMILY_1"/>
    <property type="match status" value="1"/>
</dbReference>
<dbReference type="InterPro" id="IPR009057">
    <property type="entry name" value="Homeodomain-like_sf"/>
</dbReference>
<dbReference type="InterPro" id="IPR018062">
    <property type="entry name" value="HTH_AraC-typ_CS"/>
</dbReference>
<feature type="transmembrane region" description="Helical" evidence="4">
    <location>
        <begin position="12"/>
        <end position="36"/>
    </location>
</feature>
<dbReference type="EMBL" id="CAKMMW010000001">
    <property type="protein sequence ID" value="CAH1191626.1"/>
    <property type="molecule type" value="Genomic_DNA"/>
</dbReference>
<keyword evidence="2" id="KW-0238">DNA-binding</keyword>
<dbReference type="PANTHER" id="PTHR43280:SF2">
    <property type="entry name" value="HTH-TYPE TRANSCRIPTIONAL REGULATOR EXSA"/>
    <property type="match status" value="1"/>
</dbReference>